<sequence>MNFKKAISSIILFSSLATQADIKPVKLFQSDMVIQRDTQAPIWGKADPGESVAVKASWGAETSTMAGNDGKWSVKLKTPKAGGPHTITLKGKNEIVLKNVLSGDVWLCSGQSNMEWTVNNSMNKDQEIASANNPMIRHFKANHAMNERPADDNGAQWRICTPQNAAHFTAVGYYFAREIYKNEKVPMGILSVNWGGTRVEPWVTPEGFHMVPELKNLAMKIDAVNPKKPSGNAAYKKYIQEMKAWIAKSESALIKMEGLTAAPKRPSLGTSHQSPTYLYNAMINPIAPAALKGILWYQGESNGNEGDSYYHKKQALIKGWRKLFNQPDLPFYYVQLANFQKSNPNHALGGDGWARLRQAQLDTLQVENTGMALATDIGEAKDIHPRNKQDVGKRLAYWALAKDYGHSDLVCSGPLFKEMKVQGNKAIVSFDYVGSGLMLAKKTGLEFPSKITGNQVNWVSIKGADNQWHKAEAVIQGNAVVFTSDKVKSPKGVRYAYYMNPEGMNLYNKEGLPASPFTFEVK</sequence>
<dbReference type="OrthoDB" id="9795554at2"/>
<dbReference type="InterPro" id="IPR005181">
    <property type="entry name" value="SASA"/>
</dbReference>
<proteinExistence type="predicted"/>
<feature type="chain" id="PRO_5002692197" evidence="2">
    <location>
        <begin position="21"/>
        <end position="522"/>
    </location>
</feature>
<gene>
    <name evidence="4" type="ORF">LNTAR_16843</name>
</gene>
<dbReference type="RefSeq" id="WP_007276559.1">
    <property type="nucleotide sequence ID" value="NZ_ABCK01000001.1"/>
</dbReference>
<evidence type="ECO:0000256" key="1">
    <source>
        <dbReference type="ARBA" id="ARBA00022801"/>
    </source>
</evidence>
<comment type="caution">
    <text evidence="4">The sequence shown here is derived from an EMBL/GenBank/DDBJ whole genome shotgun (WGS) entry which is preliminary data.</text>
</comment>
<evidence type="ECO:0000259" key="3">
    <source>
        <dbReference type="Pfam" id="PF03629"/>
    </source>
</evidence>
<dbReference type="InterPro" id="IPR039329">
    <property type="entry name" value="SIAE"/>
</dbReference>
<dbReference type="eggNOG" id="COG1649">
    <property type="taxonomic scope" value="Bacteria"/>
</dbReference>
<protein>
    <submittedName>
        <fullName evidence="4">Sialic acid-specific 9-O-acetylesterase</fullName>
    </submittedName>
</protein>
<dbReference type="GO" id="GO:0005975">
    <property type="term" value="P:carbohydrate metabolic process"/>
    <property type="evidence" value="ECO:0007669"/>
    <property type="project" value="TreeGrafter"/>
</dbReference>
<keyword evidence="2" id="KW-0732">Signal</keyword>
<dbReference type="InterPro" id="IPR013783">
    <property type="entry name" value="Ig-like_fold"/>
</dbReference>
<dbReference type="Gene3D" id="3.40.50.1110">
    <property type="entry name" value="SGNH hydrolase"/>
    <property type="match status" value="1"/>
</dbReference>
<dbReference type="PANTHER" id="PTHR22901:SF0">
    <property type="entry name" value="SIALATE O-ACETYLESTERASE"/>
    <property type="match status" value="1"/>
</dbReference>
<evidence type="ECO:0000256" key="2">
    <source>
        <dbReference type="SAM" id="SignalP"/>
    </source>
</evidence>
<dbReference type="AlphaFoldDB" id="A6DF57"/>
<feature type="domain" description="Sialate O-acetylesterase" evidence="3">
    <location>
        <begin position="273"/>
        <end position="396"/>
    </location>
</feature>
<evidence type="ECO:0000313" key="5">
    <source>
        <dbReference type="Proteomes" id="UP000004947"/>
    </source>
</evidence>
<dbReference type="Gene3D" id="2.60.40.10">
    <property type="entry name" value="Immunoglobulins"/>
    <property type="match status" value="1"/>
</dbReference>
<keyword evidence="5" id="KW-1185">Reference proteome</keyword>
<accession>A6DF57</accession>
<dbReference type="PANTHER" id="PTHR22901">
    <property type="entry name" value="SIALATE O-ACETYLESTERASE"/>
    <property type="match status" value="1"/>
</dbReference>
<reference evidence="4 5" key="1">
    <citation type="journal article" date="2010" name="J. Bacteriol.">
        <title>Genome sequence of Lentisphaera araneosa HTCC2155T, the type species of the order Lentisphaerales in the phylum Lentisphaerae.</title>
        <authorList>
            <person name="Thrash J.C."/>
            <person name="Cho J.C."/>
            <person name="Vergin K.L."/>
            <person name="Morris R.M."/>
            <person name="Giovannoni S.J."/>
        </authorList>
    </citation>
    <scope>NUCLEOTIDE SEQUENCE [LARGE SCALE GENOMIC DNA]</scope>
    <source>
        <strain evidence="4 5">HTCC2155</strain>
    </source>
</reference>
<dbReference type="InterPro" id="IPR036514">
    <property type="entry name" value="SGNH_hydro_sf"/>
</dbReference>
<dbReference type="EMBL" id="ABCK01000001">
    <property type="protein sequence ID" value="EDM29437.1"/>
    <property type="molecule type" value="Genomic_DNA"/>
</dbReference>
<dbReference type="Proteomes" id="UP000004947">
    <property type="component" value="Unassembled WGS sequence"/>
</dbReference>
<dbReference type="GO" id="GO:0001681">
    <property type="term" value="F:sialate O-acetylesterase activity"/>
    <property type="evidence" value="ECO:0007669"/>
    <property type="project" value="InterPro"/>
</dbReference>
<keyword evidence="1" id="KW-0378">Hydrolase</keyword>
<dbReference type="SUPFAM" id="SSF52266">
    <property type="entry name" value="SGNH hydrolase"/>
    <property type="match status" value="1"/>
</dbReference>
<evidence type="ECO:0000313" key="4">
    <source>
        <dbReference type="EMBL" id="EDM29437.1"/>
    </source>
</evidence>
<feature type="signal peptide" evidence="2">
    <location>
        <begin position="1"/>
        <end position="20"/>
    </location>
</feature>
<feature type="domain" description="Sialate O-acetylesterase" evidence="3">
    <location>
        <begin position="103"/>
        <end position="205"/>
    </location>
</feature>
<dbReference type="STRING" id="313628.LNTAR_16843"/>
<name>A6DF57_9BACT</name>
<organism evidence="4 5">
    <name type="scientific">Lentisphaera araneosa HTCC2155</name>
    <dbReference type="NCBI Taxonomy" id="313628"/>
    <lineage>
        <taxon>Bacteria</taxon>
        <taxon>Pseudomonadati</taxon>
        <taxon>Lentisphaerota</taxon>
        <taxon>Lentisphaeria</taxon>
        <taxon>Lentisphaerales</taxon>
        <taxon>Lentisphaeraceae</taxon>
        <taxon>Lentisphaera</taxon>
    </lineage>
</organism>
<dbReference type="Pfam" id="PF03629">
    <property type="entry name" value="SASA"/>
    <property type="match status" value="2"/>
</dbReference>